<accession>A0ABN7T6U6</accession>
<reference evidence="4 5" key="1">
    <citation type="submission" date="2021-04" db="EMBL/GenBank/DDBJ databases">
        <authorList>
            <person name="Bliznina A."/>
        </authorList>
    </citation>
    <scope>NUCLEOTIDE SEQUENCE [LARGE SCALE GENOMIC DNA]</scope>
</reference>
<dbReference type="EMBL" id="OU015567">
    <property type="protein sequence ID" value="CAG5112725.1"/>
    <property type="molecule type" value="Genomic_DNA"/>
</dbReference>
<feature type="compositionally biased region" description="Polar residues" evidence="2">
    <location>
        <begin position="517"/>
        <end position="537"/>
    </location>
</feature>
<dbReference type="Proteomes" id="UP001158576">
    <property type="component" value="Chromosome 2"/>
</dbReference>
<evidence type="ECO:0000259" key="3">
    <source>
        <dbReference type="Pfam" id="PF16540"/>
    </source>
</evidence>
<feature type="domain" description="Kinesin-like protein Kif23 Arf6-interacting" evidence="3">
    <location>
        <begin position="373"/>
        <end position="433"/>
    </location>
</feature>
<keyword evidence="1" id="KW-0175">Coiled coil</keyword>
<feature type="compositionally biased region" description="Basic and acidic residues" evidence="2">
    <location>
        <begin position="241"/>
        <end position="252"/>
    </location>
</feature>
<dbReference type="Gene3D" id="2.60.40.4330">
    <property type="entry name" value="Kinesin-like protein Kif23, Arf6-interacting domain"/>
    <property type="match status" value="1"/>
</dbReference>
<feature type="compositionally biased region" description="Polar residues" evidence="2">
    <location>
        <begin position="298"/>
        <end position="312"/>
    </location>
</feature>
<feature type="coiled-coil region" evidence="1">
    <location>
        <begin position="102"/>
        <end position="208"/>
    </location>
</feature>
<evidence type="ECO:0000313" key="5">
    <source>
        <dbReference type="Proteomes" id="UP001158576"/>
    </source>
</evidence>
<name>A0ABN7T6U6_OIKDI</name>
<gene>
    <name evidence="4" type="ORF">OKIOD_LOCUS15671</name>
</gene>
<evidence type="ECO:0000256" key="1">
    <source>
        <dbReference type="SAM" id="Coils"/>
    </source>
</evidence>
<feature type="region of interest" description="Disordered" evidence="2">
    <location>
        <begin position="241"/>
        <end position="321"/>
    </location>
</feature>
<keyword evidence="5" id="KW-1185">Reference proteome</keyword>
<proteinExistence type="predicted"/>
<dbReference type="Pfam" id="PF16540">
    <property type="entry name" value="MKLP1_Arf_bdg"/>
    <property type="match status" value="1"/>
</dbReference>
<feature type="region of interest" description="Disordered" evidence="2">
    <location>
        <begin position="504"/>
        <end position="537"/>
    </location>
</feature>
<feature type="compositionally biased region" description="Polar residues" evidence="2">
    <location>
        <begin position="276"/>
        <end position="288"/>
    </location>
</feature>
<dbReference type="InterPro" id="IPR032384">
    <property type="entry name" value="Kif23_Arf-bd"/>
</dbReference>
<sequence length="537" mass="60640">METDEPIIPSASFGKRSMGYKRQAPRKHQVWLPEIPSMEGFTIDNKEMLMNLMDTVKLRMERREAFNDQLETPVSILRKKLNHMQRENTETLNKLRILEPQNEKLEGDNERLSKDNRRLEKKNRALMEAQRVYELDKKETEAEMQMMSSKLESENRTKKAIEMNAKRQIEDAKRKLELENSRKVRELEEKSKARKAAQEEKMKQLKSILFQNAPRTPAVSTRGDTNTMDYQQHLDAARLERKRTNSETKKQPAEPLEAPVKSPGGNSGFSLKGITNVRSPAGSETSVLKQLRGRKGNSRSSLNPRNETTQNIAVRRRSRSADKCRMLAHTPSETEVQGTIHQNPVTAKRTGSDSSVASKIMKALSAKFTKSKDANRKNVNVPQFEDLLKVENYLLTHQEANAKTKETTLLKGDVLGTRTGGTQVRFTGLEKLVSGLTPRAGVEDGGAISSETESESFSQTDLAVRCDRAVIHEGGAPTAQITGGANNRRFTQSQTSITMVDHTTEDFPRPEELPFATSINSRTSGQSRRRQNQSMEF</sequence>
<dbReference type="InterPro" id="IPR038105">
    <property type="entry name" value="Kif23_Arf-bd_sf"/>
</dbReference>
<evidence type="ECO:0000313" key="4">
    <source>
        <dbReference type="EMBL" id="CAG5112725.1"/>
    </source>
</evidence>
<evidence type="ECO:0000256" key="2">
    <source>
        <dbReference type="SAM" id="MobiDB-lite"/>
    </source>
</evidence>
<organism evidence="4 5">
    <name type="scientific">Oikopleura dioica</name>
    <name type="common">Tunicate</name>
    <dbReference type="NCBI Taxonomy" id="34765"/>
    <lineage>
        <taxon>Eukaryota</taxon>
        <taxon>Metazoa</taxon>
        <taxon>Chordata</taxon>
        <taxon>Tunicata</taxon>
        <taxon>Appendicularia</taxon>
        <taxon>Copelata</taxon>
        <taxon>Oikopleuridae</taxon>
        <taxon>Oikopleura</taxon>
    </lineage>
</organism>
<protein>
    <submittedName>
        <fullName evidence="4">Oidioi.mRNA.OKI2018_I69.chr2.g6906.t1.cds</fullName>
    </submittedName>
</protein>